<proteinExistence type="predicted"/>
<evidence type="ECO:0000313" key="1">
    <source>
        <dbReference type="EMBL" id="TFK73008.1"/>
    </source>
</evidence>
<dbReference type="EMBL" id="ML208279">
    <property type="protein sequence ID" value="TFK73008.1"/>
    <property type="molecule type" value="Genomic_DNA"/>
</dbReference>
<keyword evidence="1" id="KW-0378">Hydrolase</keyword>
<keyword evidence="2" id="KW-1185">Reference proteome</keyword>
<dbReference type="Proteomes" id="UP000308600">
    <property type="component" value="Unassembled WGS sequence"/>
</dbReference>
<gene>
    <name evidence="1" type="ORF">BDN72DRAFT_869236</name>
</gene>
<name>A0ACD3B4P4_9AGAR</name>
<sequence length="695" mass="77074">MLSSEDFQFLSRSPPAPPKKPPSPAPPPDSVYDLWLASRELPAQRGSYFVPGTQRPLNLANARLAYTLTHRCTLDLFKVLWGLNPFRTTLMMTLQVVRSLFPAFRGYSQALIIDELQSLIASGSFTWFRLFCLVSSELLRRSVESALDSFAAANEDVVVESARFYIEHKQLEHRVRLDVPTLSDPIVRDLLQESDLFARSFYGGGFGLLSPLDFVHIISLITEIISHIFLIYSLTNGAIHLCILTLSILSATLPLLISRLGISFEHPEPVCPTQEARAAERQERMRHLAYSDVHRPEVALFGLERWILKSWADARQMASSSGLSSSWRDSSVMSRINFSEFMFALQNIPLVLLLQTSSASLGSLSAYRSSIQSVVYAIGNLMATSKMAFQGLFLMSAFCASMELRPRLQPKDEDAVTYRSMPNGGMSIVVKGLSYTYPGMSEPALKDISFTLQPGETLAIVGYNGSGKSTLAKILLRIIDFEKGALFVNGVDIRRLNPSEYHQHITTVFQSFSKFNSTVTENVGLGYVDKMESKPAVERAVRLAEADGVVSSLPDGLRTILDTPGFDTISYPGGFSNHQSPHHSGLSGGEWQRIALARAFMRANEPDVDLLVFDEPTSSLDAHAQKQIFDTIQKISRSPSGEPRKNVIFITHRLAIARRADKIAMMENGIISEFGSHEALLQKNGSYAALYQASI</sequence>
<accession>A0ACD3B4P4</accession>
<evidence type="ECO:0000313" key="2">
    <source>
        <dbReference type="Proteomes" id="UP000308600"/>
    </source>
</evidence>
<reference evidence="1 2" key="1">
    <citation type="journal article" date="2019" name="Nat. Ecol. Evol.">
        <title>Megaphylogeny resolves global patterns of mushroom evolution.</title>
        <authorList>
            <person name="Varga T."/>
            <person name="Krizsan K."/>
            <person name="Foldi C."/>
            <person name="Dima B."/>
            <person name="Sanchez-Garcia M."/>
            <person name="Sanchez-Ramirez S."/>
            <person name="Szollosi G.J."/>
            <person name="Szarkandi J.G."/>
            <person name="Papp V."/>
            <person name="Albert L."/>
            <person name="Andreopoulos W."/>
            <person name="Angelini C."/>
            <person name="Antonin V."/>
            <person name="Barry K.W."/>
            <person name="Bougher N.L."/>
            <person name="Buchanan P."/>
            <person name="Buyck B."/>
            <person name="Bense V."/>
            <person name="Catcheside P."/>
            <person name="Chovatia M."/>
            <person name="Cooper J."/>
            <person name="Damon W."/>
            <person name="Desjardin D."/>
            <person name="Finy P."/>
            <person name="Geml J."/>
            <person name="Haridas S."/>
            <person name="Hughes K."/>
            <person name="Justo A."/>
            <person name="Karasinski D."/>
            <person name="Kautmanova I."/>
            <person name="Kiss B."/>
            <person name="Kocsube S."/>
            <person name="Kotiranta H."/>
            <person name="LaButti K.M."/>
            <person name="Lechner B.E."/>
            <person name="Liimatainen K."/>
            <person name="Lipzen A."/>
            <person name="Lukacs Z."/>
            <person name="Mihaltcheva S."/>
            <person name="Morgado L.N."/>
            <person name="Niskanen T."/>
            <person name="Noordeloos M.E."/>
            <person name="Ohm R.A."/>
            <person name="Ortiz-Santana B."/>
            <person name="Ovrebo C."/>
            <person name="Racz N."/>
            <person name="Riley R."/>
            <person name="Savchenko A."/>
            <person name="Shiryaev A."/>
            <person name="Soop K."/>
            <person name="Spirin V."/>
            <person name="Szebenyi C."/>
            <person name="Tomsovsky M."/>
            <person name="Tulloss R.E."/>
            <person name="Uehling J."/>
            <person name="Grigoriev I.V."/>
            <person name="Vagvolgyi C."/>
            <person name="Papp T."/>
            <person name="Martin F.M."/>
            <person name="Miettinen O."/>
            <person name="Hibbett D.S."/>
            <person name="Nagy L.G."/>
        </authorList>
    </citation>
    <scope>NUCLEOTIDE SEQUENCE [LARGE SCALE GENOMIC DNA]</scope>
    <source>
        <strain evidence="1 2">NL-1719</strain>
    </source>
</reference>
<protein>
    <submittedName>
        <fullName evidence="1">P-loop containing nucleoside triphosphate hydrolase protein</fullName>
    </submittedName>
</protein>
<organism evidence="1 2">
    <name type="scientific">Pluteus cervinus</name>
    <dbReference type="NCBI Taxonomy" id="181527"/>
    <lineage>
        <taxon>Eukaryota</taxon>
        <taxon>Fungi</taxon>
        <taxon>Dikarya</taxon>
        <taxon>Basidiomycota</taxon>
        <taxon>Agaricomycotina</taxon>
        <taxon>Agaricomycetes</taxon>
        <taxon>Agaricomycetidae</taxon>
        <taxon>Agaricales</taxon>
        <taxon>Pluteineae</taxon>
        <taxon>Pluteaceae</taxon>
        <taxon>Pluteus</taxon>
    </lineage>
</organism>